<dbReference type="SUPFAM" id="SSF140959">
    <property type="entry name" value="Indolic compounds 2,3-dioxygenase-like"/>
    <property type="match status" value="1"/>
</dbReference>
<dbReference type="RefSeq" id="WP_377255658.1">
    <property type="nucleotide sequence ID" value="NZ_JBHLUH010000059.1"/>
</dbReference>
<sequence length="221" mass="23540">MFPPTSEYGRYMRTDLLSSLRMPTDQLAHRDEALFRTVHQVHELWLLQASGEAATATARIAAGGLDDARDLLGRVCRVIALLTGGLELLTTITPHDFAIIRAVLKDGSGAQSPGWRALREAARELRGVLQPVLAAGGGARLEAGGVVDPAAFRLVRVLLDLDCQVSIWRHHHHLLAARLVGAGGVGTQGMPVDSLSALTGQRLFPELWPSALATPAAGARG</sequence>
<dbReference type="PANTHER" id="PTHR10138">
    <property type="entry name" value="TRYPTOPHAN 2,3-DIOXYGENASE"/>
    <property type="match status" value="1"/>
</dbReference>
<comment type="caution">
    <text evidence="1">The sequence shown here is derived from an EMBL/GenBank/DDBJ whole genome shotgun (WGS) entry which is preliminary data.</text>
</comment>
<keyword evidence="2" id="KW-1185">Reference proteome</keyword>
<dbReference type="InterPro" id="IPR037217">
    <property type="entry name" value="Trp/Indoleamine_2_3_dOase-like"/>
</dbReference>
<reference evidence="1 2" key="1">
    <citation type="submission" date="2024-09" db="EMBL/GenBank/DDBJ databases">
        <authorList>
            <person name="Sun Q."/>
            <person name="Mori K."/>
        </authorList>
    </citation>
    <scope>NUCLEOTIDE SEQUENCE [LARGE SCALE GENOMIC DNA]</scope>
    <source>
        <strain evidence="1 2">TBRC 3947</strain>
    </source>
</reference>
<protein>
    <submittedName>
        <fullName evidence="1">Tryptophan 2,3-dioxygenase family protein</fullName>
    </submittedName>
</protein>
<dbReference type="EMBL" id="JBHLUH010000059">
    <property type="protein sequence ID" value="MFC0531361.1"/>
    <property type="molecule type" value="Genomic_DNA"/>
</dbReference>
<accession>A0ABV6M9P6</accession>
<name>A0ABV6M9P6_9ACTN</name>
<evidence type="ECO:0000313" key="2">
    <source>
        <dbReference type="Proteomes" id="UP001589867"/>
    </source>
</evidence>
<dbReference type="PANTHER" id="PTHR10138:SF0">
    <property type="entry name" value="TRYPTOPHAN 2,3-DIOXYGENASE"/>
    <property type="match status" value="1"/>
</dbReference>
<proteinExistence type="predicted"/>
<evidence type="ECO:0000313" key="1">
    <source>
        <dbReference type="EMBL" id="MFC0531361.1"/>
    </source>
</evidence>
<organism evidence="1 2">
    <name type="scientific">Phytohabitans kaempferiae</name>
    <dbReference type="NCBI Taxonomy" id="1620943"/>
    <lineage>
        <taxon>Bacteria</taxon>
        <taxon>Bacillati</taxon>
        <taxon>Actinomycetota</taxon>
        <taxon>Actinomycetes</taxon>
        <taxon>Micromonosporales</taxon>
        <taxon>Micromonosporaceae</taxon>
    </lineage>
</organism>
<dbReference type="Gene3D" id="1.20.58.480">
    <property type="match status" value="2"/>
</dbReference>
<dbReference type="Pfam" id="PF03301">
    <property type="entry name" value="Trp_dioxygenase"/>
    <property type="match status" value="1"/>
</dbReference>
<dbReference type="InterPro" id="IPR004981">
    <property type="entry name" value="Trp_2_3_dOase"/>
</dbReference>
<dbReference type="Proteomes" id="UP001589867">
    <property type="component" value="Unassembled WGS sequence"/>
</dbReference>
<gene>
    <name evidence="1" type="ORF">ACFFIA_27325</name>
</gene>